<dbReference type="AlphaFoldDB" id="A0A5B7IKH3"/>
<sequence length="121" mass="12823">MALIAGAAYGRCTLIFYICVPQELEEPDEEDTHRFDSLIPTIVRPPPSSLPQPPPVCKLPAPFPISLVPFSLPSGVDTSSSAPALSASPHSWVSICDSTVEGDGNLGQGSISNKVIFLITF</sequence>
<evidence type="ECO:0000313" key="2">
    <source>
        <dbReference type="Proteomes" id="UP000324222"/>
    </source>
</evidence>
<gene>
    <name evidence="1" type="ORF">E2C01_075865</name>
</gene>
<comment type="caution">
    <text evidence="1">The sequence shown here is derived from an EMBL/GenBank/DDBJ whole genome shotgun (WGS) entry which is preliminary data.</text>
</comment>
<protein>
    <submittedName>
        <fullName evidence="1">Uncharacterized protein</fullName>
    </submittedName>
</protein>
<keyword evidence="2" id="KW-1185">Reference proteome</keyword>
<organism evidence="1 2">
    <name type="scientific">Portunus trituberculatus</name>
    <name type="common">Swimming crab</name>
    <name type="synonym">Neptunus trituberculatus</name>
    <dbReference type="NCBI Taxonomy" id="210409"/>
    <lineage>
        <taxon>Eukaryota</taxon>
        <taxon>Metazoa</taxon>
        <taxon>Ecdysozoa</taxon>
        <taxon>Arthropoda</taxon>
        <taxon>Crustacea</taxon>
        <taxon>Multicrustacea</taxon>
        <taxon>Malacostraca</taxon>
        <taxon>Eumalacostraca</taxon>
        <taxon>Eucarida</taxon>
        <taxon>Decapoda</taxon>
        <taxon>Pleocyemata</taxon>
        <taxon>Brachyura</taxon>
        <taxon>Eubrachyura</taxon>
        <taxon>Portunoidea</taxon>
        <taxon>Portunidae</taxon>
        <taxon>Portuninae</taxon>
        <taxon>Portunus</taxon>
    </lineage>
</organism>
<dbReference type="OrthoDB" id="48943at2759"/>
<accession>A0A5B7IKH3</accession>
<reference evidence="1 2" key="1">
    <citation type="submission" date="2019-05" db="EMBL/GenBank/DDBJ databases">
        <title>Another draft genome of Portunus trituberculatus and its Hox gene families provides insights of decapod evolution.</title>
        <authorList>
            <person name="Jeong J.-H."/>
            <person name="Song I."/>
            <person name="Kim S."/>
            <person name="Choi T."/>
            <person name="Kim D."/>
            <person name="Ryu S."/>
            <person name="Kim W."/>
        </authorList>
    </citation>
    <scope>NUCLEOTIDE SEQUENCE [LARGE SCALE GENOMIC DNA]</scope>
    <source>
        <tissue evidence="1">Muscle</tissue>
    </source>
</reference>
<dbReference type="Proteomes" id="UP000324222">
    <property type="component" value="Unassembled WGS sequence"/>
</dbReference>
<name>A0A5B7IKH3_PORTR</name>
<proteinExistence type="predicted"/>
<evidence type="ECO:0000313" key="1">
    <source>
        <dbReference type="EMBL" id="MPC81258.1"/>
    </source>
</evidence>
<dbReference type="EMBL" id="VSRR010056415">
    <property type="protein sequence ID" value="MPC81258.1"/>
    <property type="molecule type" value="Genomic_DNA"/>
</dbReference>